<dbReference type="EMBL" id="JBBEGM010000004">
    <property type="protein sequence ID" value="MEJ2862071.1"/>
    <property type="molecule type" value="Genomic_DNA"/>
</dbReference>
<dbReference type="SUPFAM" id="SSF51338">
    <property type="entry name" value="Composite domain of metallo-dependent hydrolases"/>
    <property type="match status" value="1"/>
</dbReference>
<dbReference type="HAMAP" id="MF_00372">
    <property type="entry name" value="HutI"/>
    <property type="match status" value="1"/>
</dbReference>
<comment type="similarity">
    <text evidence="7">Belongs to the metallo-dependent hydrolases superfamily. HutI family.</text>
</comment>
<evidence type="ECO:0000256" key="6">
    <source>
        <dbReference type="ARBA" id="ARBA00023004"/>
    </source>
</evidence>
<comment type="caution">
    <text evidence="10">The sequence shown here is derived from an EMBL/GenBank/DDBJ whole genome shotgun (WGS) entry which is preliminary data.</text>
</comment>
<feature type="region of interest" description="Disordered" evidence="8">
    <location>
        <begin position="1"/>
        <end position="20"/>
    </location>
</feature>
<organism evidence="10 11">
    <name type="scientific">Actinomycetospora flava</name>
    <dbReference type="NCBI Taxonomy" id="3129232"/>
    <lineage>
        <taxon>Bacteria</taxon>
        <taxon>Bacillati</taxon>
        <taxon>Actinomycetota</taxon>
        <taxon>Actinomycetes</taxon>
        <taxon>Pseudonocardiales</taxon>
        <taxon>Pseudonocardiaceae</taxon>
        <taxon>Actinomycetospora</taxon>
    </lineage>
</organism>
<dbReference type="Pfam" id="PF01979">
    <property type="entry name" value="Amidohydro_1"/>
    <property type="match status" value="1"/>
</dbReference>
<evidence type="ECO:0000256" key="2">
    <source>
        <dbReference type="ARBA" id="ARBA00022723"/>
    </source>
</evidence>
<feature type="binding site" evidence="7">
    <location>
        <position position="160"/>
    </location>
    <ligand>
        <name>4-imidazolone-5-propanoate</name>
        <dbReference type="ChEBI" id="CHEBI:77893"/>
    </ligand>
</feature>
<keyword evidence="2 7" id="KW-0479">Metal-binding</keyword>
<protein>
    <recommendedName>
        <fullName evidence="1 7">Imidazolonepropionase</fullName>
        <ecNumber evidence="1 7">3.5.2.7</ecNumber>
    </recommendedName>
    <alternativeName>
        <fullName evidence="7">Imidazolone-5-propionate hydrolase</fullName>
    </alternativeName>
</protein>
<feature type="binding site" evidence="7">
    <location>
        <position position="68"/>
    </location>
    <ligand>
        <name>Zn(2+)</name>
        <dbReference type="ChEBI" id="CHEBI:29105"/>
    </ligand>
</feature>
<dbReference type="PANTHER" id="PTHR42752">
    <property type="entry name" value="IMIDAZOLONEPROPIONASE"/>
    <property type="match status" value="1"/>
</dbReference>
<dbReference type="GO" id="GO:0050480">
    <property type="term" value="F:imidazolonepropionase activity"/>
    <property type="evidence" value="ECO:0007669"/>
    <property type="project" value="UniProtKB-EC"/>
</dbReference>
<feature type="binding site" evidence="7">
    <location>
        <position position="297"/>
    </location>
    <ligand>
        <name>N-formimidoyl-L-glutamate</name>
        <dbReference type="ChEBI" id="CHEBI:58928"/>
    </ligand>
</feature>
<evidence type="ECO:0000256" key="7">
    <source>
        <dbReference type="HAMAP-Rule" id="MF_00372"/>
    </source>
</evidence>
<feature type="binding site" evidence="7">
    <location>
        <position position="300"/>
    </location>
    <ligand>
        <name>4-imidazolone-5-propanoate</name>
        <dbReference type="ChEBI" id="CHEBI:77893"/>
    </ligand>
</feature>
<dbReference type="Proteomes" id="UP001369736">
    <property type="component" value="Unassembled WGS sequence"/>
</dbReference>
<feature type="binding site" evidence="7">
    <location>
        <position position="295"/>
    </location>
    <ligand>
        <name>Zn(2+)</name>
        <dbReference type="ChEBI" id="CHEBI:29105"/>
    </ligand>
</feature>
<dbReference type="NCBIfam" id="TIGR01224">
    <property type="entry name" value="hutI"/>
    <property type="match status" value="1"/>
</dbReference>
<keyword evidence="11" id="KW-1185">Reference proteome</keyword>
<dbReference type="PANTHER" id="PTHR42752:SF1">
    <property type="entry name" value="IMIDAZOLONEPROPIONASE-RELATED"/>
    <property type="match status" value="1"/>
</dbReference>
<name>A0ABU8M4S4_9PSEU</name>
<feature type="binding site" evidence="7">
    <location>
        <position position="221"/>
    </location>
    <ligand>
        <name>Zn(2+)</name>
        <dbReference type="ChEBI" id="CHEBI:29105"/>
    </ligand>
</feature>
<feature type="binding site" evidence="7">
    <location>
        <position position="66"/>
    </location>
    <ligand>
        <name>Fe(3+)</name>
        <dbReference type="ChEBI" id="CHEBI:29034"/>
    </ligand>
</feature>
<comment type="catalytic activity">
    <reaction evidence="7">
        <text>4-imidazolone-5-propanoate + H2O = N-formimidoyl-L-glutamate</text>
        <dbReference type="Rhea" id="RHEA:23660"/>
        <dbReference type="ChEBI" id="CHEBI:15377"/>
        <dbReference type="ChEBI" id="CHEBI:58928"/>
        <dbReference type="ChEBI" id="CHEBI:77893"/>
        <dbReference type="EC" id="3.5.2.7"/>
    </reaction>
</comment>
<gene>
    <name evidence="7 10" type="primary">hutI</name>
    <name evidence="10" type="ORF">WCD58_12945</name>
</gene>
<accession>A0ABU8M4S4</accession>
<dbReference type="SUPFAM" id="SSF51556">
    <property type="entry name" value="Metallo-dependent hydrolases"/>
    <property type="match status" value="1"/>
</dbReference>
<dbReference type="InterPro" id="IPR011059">
    <property type="entry name" value="Metal-dep_hydrolase_composite"/>
</dbReference>
<keyword evidence="4 7" id="KW-0369">Histidine metabolism</keyword>
<keyword evidence="7" id="KW-0963">Cytoplasm</keyword>
<proteinExistence type="inferred from homology"/>
<reference evidence="10 11" key="1">
    <citation type="submission" date="2024-03" db="EMBL/GenBank/DDBJ databases">
        <title>Actinomycetospora sp. OC33-EN07, a novel actinomycete isolated from wild orchid (Aerides multiflora).</title>
        <authorList>
            <person name="Suriyachadkun C."/>
        </authorList>
    </citation>
    <scope>NUCLEOTIDE SEQUENCE [LARGE SCALE GENOMIC DNA]</scope>
    <source>
        <strain evidence="10 11">OC33-EN07</strain>
    </source>
</reference>
<feature type="binding site" evidence="7">
    <location>
        <position position="133"/>
    </location>
    <ligand>
        <name>4-imidazolone-5-propanoate</name>
        <dbReference type="ChEBI" id="CHEBI:77893"/>
    </ligand>
</feature>
<evidence type="ECO:0000313" key="11">
    <source>
        <dbReference type="Proteomes" id="UP001369736"/>
    </source>
</evidence>
<feature type="binding site" evidence="7">
    <location>
        <position position="75"/>
    </location>
    <ligand>
        <name>4-imidazolone-5-propanoate</name>
        <dbReference type="ChEBI" id="CHEBI:77893"/>
    </ligand>
</feature>
<dbReference type="RefSeq" id="WP_337703407.1">
    <property type="nucleotide sequence ID" value="NZ_JBBEGM010000004.1"/>
</dbReference>
<feature type="binding site" evidence="7">
    <location>
        <position position="133"/>
    </location>
    <ligand>
        <name>N-formimidoyl-L-glutamate</name>
        <dbReference type="ChEBI" id="CHEBI:58928"/>
    </ligand>
</feature>
<dbReference type="InterPro" id="IPR005920">
    <property type="entry name" value="HutI"/>
</dbReference>
<dbReference type="InterPro" id="IPR006680">
    <property type="entry name" value="Amidohydro-rel"/>
</dbReference>
<keyword evidence="6 7" id="KW-0408">Iron</keyword>
<feature type="binding site" evidence="7">
    <location>
        <position position="299"/>
    </location>
    <ligand>
        <name>N-formimidoyl-L-glutamate</name>
        <dbReference type="ChEBI" id="CHEBI:58928"/>
    </ligand>
</feature>
<evidence type="ECO:0000313" key="10">
    <source>
        <dbReference type="EMBL" id="MEJ2862071.1"/>
    </source>
</evidence>
<sequence length="391" mass="39847">MTTTLVTGIGELTTHDPSAPGGAGPFAVVIDGEHVAWTGRARDAPTCDEAVDVDGRAVLPGWVDSHTHLVFAGDRGEEFARRVAGQPYEASGIQVTVDATRAAADDDLAARLRRHVAEAARQGTTCLETKTGYGLTVADEARAARIAAAGVDEVTFLGAHLTPAGTTTDAYLDLVCGPMLDAVADHVRWIDVFCEDGAFDGDAAARVLAAGAARGLGGRVHGNQLGPGPGVAVAVAAGAASVDHATHLTDADVDALAGADTVATLLPACDLSTGQPPPPARRLVDAGVTVALASNANPGSCYTTSMALCVALAVLQCGLSVPEAVRAATLGGARALRRDDVGHLRVGARADLHVLDAPTVVHLAQRPGVPLTAAVWRAGRRLSVTPEEVRP</sequence>
<dbReference type="EC" id="3.5.2.7" evidence="1 7"/>
<dbReference type="InterPro" id="IPR032466">
    <property type="entry name" value="Metal_Hydrolase"/>
</dbReference>
<evidence type="ECO:0000256" key="3">
    <source>
        <dbReference type="ARBA" id="ARBA00022801"/>
    </source>
</evidence>
<evidence type="ECO:0000256" key="4">
    <source>
        <dbReference type="ARBA" id="ARBA00022808"/>
    </source>
</evidence>
<feature type="binding site" evidence="7">
    <location>
        <position position="221"/>
    </location>
    <ligand>
        <name>Fe(3+)</name>
        <dbReference type="ChEBI" id="CHEBI:29034"/>
    </ligand>
</feature>
<feature type="domain" description="Amidohydrolase-related" evidence="9">
    <location>
        <begin position="58"/>
        <end position="357"/>
    </location>
</feature>
<comment type="subcellular location">
    <subcellularLocation>
        <location evidence="7">Cytoplasm</location>
    </subcellularLocation>
</comment>
<feature type="binding site" evidence="7">
    <location>
        <position position="68"/>
    </location>
    <ligand>
        <name>Fe(3+)</name>
        <dbReference type="ChEBI" id="CHEBI:29034"/>
    </ligand>
</feature>
<evidence type="ECO:0000259" key="9">
    <source>
        <dbReference type="Pfam" id="PF01979"/>
    </source>
</evidence>
<feature type="binding site" evidence="7">
    <location>
        <position position="66"/>
    </location>
    <ligand>
        <name>Zn(2+)</name>
        <dbReference type="ChEBI" id="CHEBI:29105"/>
    </ligand>
</feature>
<dbReference type="Gene3D" id="2.30.40.10">
    <property type="entry name" value="Urease, subunit C, domain 1"/>
    <property type="match status" value="1"/>
</dbReference>
<evidence type="ECO:0000256" key="1">
    <source>
        <dbReference type="ARBA" id="ARBA00012864"/>
    </source>
</evidence>
<feature type="binding site" evidence="7">
    <location>
        <position position="295"/>
    </location>
    <ligand>
        <name>Fe(3+)</name>
        <dbReference type="ChEBI" id="CHEBI:29034"/>
    </ligand>
</feature>
<keyword evidence="3 7" id="KW-0378">Hydrolase</keyword>
<comment type="pathway">
    <text evidence="7">Amino-acid degradation; L-histidine degradation into L-glutamate; N-formimidoyl-L-glutamate from L-histidine: step 3/3.</text>
</comment>
<comment type="function">
    <text evidence="7">Catalyzes the hydrolytic cleavage of the carbon-nitrogen bond in imidazolone-5-propanoate to yield N-formimidoyl-L-glutamate. It is the third step in the universal histidine degradation pathway.</text>
</comment>
<feature type="binding site" evidence="7">
    <location>
        <position position="224"/>
    </location>
    <ligand>
        <name>4-imidazolone-5-propanoate</name>
        <dbReference type="ChEBI" id="CHEBI:77893"/>
    </ligand>
</feature>
<evidence type="ECO:0000256" key="8">
    <source>
        <dbReference type="SAM" id="MobiDB-lite"/>
    </source>
</evidence>
<evidence type="ECO:0000256" key="5">
    <source>
        <dbReference type="ARBA" id="ARBA00022833"/>
    </source>
</evidence>
<dbReference type="Gene3D" id="3.20.20.140">
    <property type="entry name" value="Metal-dependent hydrolases"/>
    <property type="match status" value="1"/>
</dbReference>
<keyword evidence="5 7" id="KW-0862">Zinc</keyword>
<comment type="cofactor">
    <cofactor evidence="7">
        <name>Zn(2+)</name>
        <dbReference type="ChEBI" id="CHEBI:29105"/>
    </cofactor>
    <cofactor evidence="7">
        <name>Fe(3+)</name>
        <dbReference type="ChEBI" id="CHEBI:29034"/>
    </cofactor>
    <text evidence="7">Binds 1 zinc or iron ion per subunit.</text>
</comment>